<feature type="domain" description="VOC" evidence="4">
    <location>
        <begin position="11"/>
        <end position="118"/>
    </location>
</feature>
<comment type="caution">
    <text evidence="5">The sequence shown here is derived from an EMBL/GenBank/DDBJ whole genome shotgun (WGS) entry which is preliminary data.</text>
</comment>
<dbReference type="AlphaFoldDB" id="K1VY79"/>
<dbReference type="GO" id="GO:0018773">
    <property type="term" value="F:acetylpyruvate hydrolase activity"/>
    <property type="evidence" value="ECO:0007669"/>
    <property type="project" value="TreeGrafter"/>
</dbReference>
<evidence type="ECO:0000259" key="4">
    <source>
        <dbReference type="PROSITE" id="PS51819"/>
    </source>
</evidence>
<dbReference type="PANTHER" id="PTHR11820:SF7">
    <property type="entry name" value="ACYLPYRUVASE FAHD1, MITOCHONDRIAL"/>
    <property type="match status" value="1"/>
</dbReference>
<dbReference type="PROSITE" id="PS51819">
    <property type="entry name" value="VOC"/>
    <property type="match status" value="2"/>
</dbReference>
<dbReference type="FunFam" id="3.90.850.10:FF:000002">
    <property type="entry name" value="2-hydroxyhepta-2,4-diene-1,7-dioate isomerase"/>
    <property type="match status" value="1"/>
</dbReference>
<proteinExistence type="inferred from homology"/>
<feature type="domain" description="VOC" evidence="4">
    <location>
        <begin position="155"/>
        <end position="279"/>
    </location>
</feature>
<dbReference type="STRING" id="1220162.K1VY79"/>
<organism evidence="5 6">
    <name type="scientific">Trichosporon asahii var. asahii (strain CBS 8904)</name>
    <name type="common">Yeast</name>
    <dbReference type="NCBI Taxonomy" id="1220162"/>
    <lineage>
        <taxon>Eukaryota</taxon>
        <taxon>Fungi</taxon>
        <taxon>Dikarya</taxon>
        <taxon>Basidiomycota</taxon>
        <taxon>Agaricomycotina</taxon>
        <taxon>Tremellomycetes</taxon>
        <taxon>Trichosporonales</taxon>
        <taxon>Trichosporonaceae</taxon>
        <taxon>Trichosporon</taxon>
    </lineage>
</organism>
<comment type="similarity">
    <text evidence="1">Belongs to the FAH family.</text>
</comment>
<dbReference type="SUPFAM" id="SSF56529">
    <property type="entry name" value="FAH"/>
    <property type="match status" value="1"/>
</dbReference>
<dbReference type="Gene3D" id="3.10.180.10">
    <property type="entry name" value="2,3-Dihydroxybiphenyl 1,2-Dioxygenase, domain 1"/>
    <property type="match status" value="2"/>
</dbReference>
<dbReference type="Pfam" id="PF01557">
    <property type="entry name" value="FAA_hydrolase"/>
    <property type="match status" value="1"/>
</dbReference>
<feature type="region of interest" description="Disordered" evidence="3">
    <location>
        <begin position="352"/>
        <end position="386"/>
    </location>
</feature>
<dbReference type="eggNOG" id="KOG1535">
    <property type="taxonomic scope" value="Eukaryota"/>
</dbReference>
<sequence length="667" mass="74205">MTQDTRIRIVRVSHMRYRHVDLAKARQFLEDFGMELAFSENNGKTLYFAGQGPDAYCYVAEQGEAEFLGGAFLVETKADLEKARSLPGATDIVPAGPADGLMITFRDPDNIPMTLVWGLEERKPKANAEEVPDINYPIQKIRKGEFRRFEKGPCPVFKLGHFGHDFDKTYEFFTARFNLKATDILHNPEGKNVSAFTHVDREEEWVDHHTFFFRQNADRQGVHHCSFEVNDPDVQAIGHEWLVSKGYTPSWGVGRHILGSQVFDYWYTPDDFMIEHYSDGDLVNCNTPTGRILAGPQSLAIWGPAVLVDASRVEHPGHSCALLSDKVLVSGHRLLPPEMWDPCLVADVPISGPTRPTRPTSHLPNRPPTHHHHVPPHHGGDSLMRPTTMTNDNKWTRLVRFVDEQGQERLGQPVDEKIDVGLAIAAGEKVEAFLISGDIYDGTVTPQKTTIVKLLSPVSRNDVSIIRCLGLNFMANRGIPNEPILFIKPRTALAGPGELPVAKAAQDDQLDFETELALVIGKDARDVSEADALQYVLGYTAANDVSVRKHQLANNQWCFGKGFDDSCPLGPVLVRNGVIDPDALAFKGELSGETMQESNTDDMIFSCARAVSFLSQGTTLERGSVILMGTPSGIGWARNPKRIIKDGEEMRIWFEGIGTLVNTFKYI</sequence>
<reference evidence="5 6" key="1">
    <citation type="journal article" date="2012" name="Eukaryot. Cell">
        <title>Genome sequence of the Trichosporon asahii environmental strain CBS 8904.</title>
        <authorList>
            <person name="Yang R.Y."/>
            <person name="Li H.T."/>
            <person name="Zhu H."/>
            <person name="Zhou G.P."/>
            <person name="Wang M."/>
            <person name="Wang L."/>
        </authorList>
    </citation>
    <scope>NUCLEOTIDE SEQUENCE [LARGE SCALE GENOMIC DNA]</scope>
    <source>
        <strain evidence="5 6">CBS 8904</strain>
    </source>
</reference>
<evidence type="ECO:0000256" key="3">
    <source>
        <dbReference type="SAM" id="MobiDB-lite"/>
    </source>
</evidence>
<protein>
    <recommendedName>
        <fullName evidence="4">VOC domain-containing protein</fullName>
    </recommendedName>
</protein>
<dbReference type="PANTHER" id="PTHR11820">
    <property type="entry name" value="ACYLPYRUVASE"/>
    <property type="match status" value="1"/>
</dbReference>
<dbReference type="InParanoid" id="K1VY79"/>
<dbReference type="SUPFAM" id="SSF54593">
    <property type="entry name" value="Glyoxalase/Bleomycin resistance protein/Dihydroxybiphenyl dioxygenase"/>
    <property type="match status" value="1"/>
</dbReference>
<dbReference type="InterPro" id="IPR036663">
    <property type="entry name" value="Fumarylacetoacetase_C_sf"/>
</dbReference>
<evidence type="ECO:0000313" key="5">
    <source>
        <dbReference type="EMBL" id="EKD05561.1"/>
    </source>
</evidence>
<gene>
    <name evidence="5" type="ORF">A1Q2_00142</name>
</gene>
<dbReference type="InterPro" id="IPR011234">
    <property type="entry name" value="Fumarylacetoacetase-like_C"/>
</dbReference>
<name>K1VY79_TRIAC</name>
<dbReference type="GO" id="GO:0006107">
    <property type="term" value="P:oxaloacetate metabolic process"/>
    <property type="evidence" value="ECO:0007669"/>
    <property type="project" value="UniProtKB-ARBA"/>
</dbReference>
<dbReference type="Proteomes" id="UP000006757">
    <property type="component" value="Unassembled WGS sequence"/>
</dbReference>
<dbReference type="Gene3D" id="3.90.850.10">
    <property type="entry name" value="Fumarylacetoacetase-like, C-terminal domain"/>
    <property type="match status" value="1"/>
</dbReference>
<evidence type="ECO:0000313" key="6">
    <source>
        <dbReference type="Proteomes" id="UP000006757"/>
    </source>
</evidence>
<dbReference type="InterPro" id="IPR037523">
    <property type="entry name" value="VOC_core"/>
</dbReference>
<keyword evidence="6" id="KW-1185">Reference proteome</keyword>
<dbReference type="GO" id="GO:0050163">
    <property type="term" value="F:oxaloacetate tautomerase activity"/>
    <property type="evidence" value="ECO:0007669"/>
    <property type="project" value="UniProtKB-ARBA"/>
</dbReference>
<evidence type="ECO:0000256" key="1">
    <source>
        <dbReference type="ARBA" id="ARBA00010211"/>
    </source>
</evidence>
<dbReference type="EMBL" id="AMBO01000089">
    <property type="protein sequence ID" value="EKD05561.1"/>
    <property type="molecule type" value="Genomic_DNA"/>
</dbReference>
<dbReference type="GO" id="GO:0046872">
    <property type="term" value="F:metal ion binding"/>
    <property type="evidence" value="ECO:0007669"/>
    <property type="project" value="UniProtKB-KW"/>
</dbReference>
<dbReference type="OrthoDB" id="411064at2759"/>
<keyword evidence="2" id="KW-0479">Metal-binding</keyword>
<evidence type="ECO:0000256" key="2">
    <source>
        <dbReference type="ARBA" id="ARBA00022723"/>
    </source>
</evidence>
<dbReference type="HOGENOM" id="CLU_411714_0_0_1"/>
<accession>K1VY79</accession>
<dbReference type="InterPro" id="IPR029068">
    <property type="entry name" value="Glyas_Bleomycin-R_OHBP_Dase"/>
</dbReference>